<name>A0ABN8N6G3_9CNID</name>
<accession>A0ABN8N6G3</accession>
<gene>
    <name evidence="4" type="ORF">PLOB_00001102</name>
</gene>
<comment type="caution">
    <text evidence="4">The sequence shown here is derived from an EMBL/GenBank/DDBJ whole genome shotgun (WGS) entry which is preliminary data.</text>
</comment>
<dbReference type="Proteomes" id="UP001159405">
    <property type="component" value="Unassembled WGS sequence"/>
</dbReference>
<evidence type="ECO:0000256" key="2">
    <source>
        <dbReference type="ARBA" id="ARBA00023125"/>
    </source>
</evidence>
<evidence type="ECO:0008006" key="6">
    <source>
        <dbReference type="Google" id="ProtNLM"/>
    </source>
</evidence>
<evidence type="ECO:0000256" key="1">
    <source>
        <dbReference type="ARBA" id="ARBA00004123"/>
    </source>
</evidence>
<dbReference type="PANTHER" id="PTHR46380:SF2">
    <property type="entry name" value="CYCLIN-D-BINDING MYB-LIKE TRANSCRIPTION FACTOR 1"/>
    <property type="match status" value="1"/>
</dbReference>
<dbReference type="PANTHER" id="PTHR46380">
    <property type="entry name" value="CYCLIN-D-BINDING MYB-LIKE TRANSCRIPTION FACTOR 1"/>
    <property type="match status" value="1"/>
</dbReference>
<proteinExistence type="predicted"/>
<evidence type="ECO:0000313" key="5">
    <source>
        <dbReference type="Proteomes" id="UP001159405"/>
    </source>
</evidence>
<evidence type="ECO:0000313" key="4">
    <source>
        <dbReference type="EMBL" id="CAH3042751.1"/>
    </source>
</evidence>
<keyword evidence="5" id="KW-1185">Reference proteome</keyword>
<keyword evidence="3" id="KW-0539">Nucleus</keyword>
<reference evidence="4 5" key="1">
    <citation type="submission" date="2022-05" db="EMBL/GenBank/DDBJ databases">
        <authorList>
            <consortium name="Genoscope - CEA"/>
            <person name="William W."/>
        </authorList>
    </citation>
    <scope>NUCLEOTIDE SEQUENCE [LARGE SCALE GENOMIC DNA]</scope>
</reference>
<dbReference type="InterPro" id="IPR051651">
    <property type="entry name" value="DMTF1_DNA-bind_reg"/>
</dbReference>
<dbReference type="EMBL" id="CALNXK010000010">
    <property type="protein sequence ID" value="CAH3042751.1"/>
    <property type="molecule type" value="Genomic_DNA"/>
</dbReference>
<keyword evidence="2" id="KW-0238">DNA-binding</keyword>
<comment type="subcellular location">
    <subcellularLocation>
        <location evidence="1">Nucleus</location>
    </subcellularLocation>
</comment>
<evidence type="ECO:0000256" key="3">
    <source>
        <dbReference type="ARBA" id="ARBA00023242"/>
    </source>
</evidence>
<sequence length="100" mass="11952">MKDKEEKKWTKENELQLITRLYNSGVTQECDVDWMEVKSDFKSNYPPQWLRNKWSEVKRKVPDYHLLEFEDILDYLYHVYGRTLTAQLEAEASTSSNDAS</sequence>
<organism evidence="4 5">
    <name type="scientific">Porites lobata</name>
    <dbReference type="NCBI Taxonomy" id="104759"/>
    <lineage>
        <taxon>Eukaryota</taxon>
        <taxon>Metazoa</taxon>
        <taxon>Cnidaria</taxon>
        <taxon>Anthozoa</taxon>
        <taxon>Hexacorallia</taxon>
        <taxon>Scleractinia</taxon>
        <taxon>Fungiina</taxon>
        <taxon>Poritidae</taxon>
        <taxon>Porites</taxon>
    </lineage>
</organism>
<protein>
    <recommendedName>
        <fullName evidence="6">Myb-like domain-containing protein</fullName>
    </recommendedName>
</protein>